<evidence type="ECO:0000256" key="2">
    <source>
        <dbReference type="SAM" id="SignalP"/>
    </source>
</evidence>
<keyword evidence="1" id="KW-0472">Membrane</keyword>
<name>A0AAN7TWG2_9MYCE</name>
<dbReference type="InterPro" id="IPR011050">
    <property type="entry name" value="Pectin_lyase_fold/virulence"/>
</dbReference>
<comment type="caution">
    <text evidence="3">The sequence shown here is derived from an EMBL/GenBank/DDBJ whole genome shotgun (WGS) entry which is preliminary data.</text>
</comment>
<feature type="signal peptide" evidence="2">
    <location>
        <begin position="1"/>
        <end position="20"/>
    </location>
</feature>
<feature type="transmembrane region" description="Helical" evidence="1">
    <location>
        <begin position="1397"/>
        <end position="1420"/>
    </location>
</feature>
<protein>
    <submittedName>
        <fullName evidence="3">Uncharacterized protein</fullName>
    </submittedName>
</protein>
<evidence type="ECO:0000256" key="1">
    <source>
        <dbReference type="SAM" id="Phobius"/>
    </source>
</evidence>
<feature type="transmembrane region" description="Helical" evidence="1">
    <location>
        <begin position="1348"/>
        <end position="1371"/>
    </location>
</feature>
<feature type="transmembrane region" description="Helical" evidence="1">
    <location>
        <begin position="1520"/>
        <end position="1541"/>
    </location>
</feature>
<dbReference type="Proteomes" id="UP001344447">
    <property type="component" value="Unassembled WGS sequence"/>
</dbReference>
<dbReference type="PANTHER" id="PTHR32158:SF18">
    <property type="entry name" value="RING-TYPE DOMAIN-CONTAINING PROTEIN-RELATED"/>
    <property type="match status" value="1"/>
</dbReference>
<feature type="transmembrane region" description="Helical" evidence="1">
    <location>
        <begin position="1461"/>
        <end position="1481"/>
    </location>
</feature>
<feature type="transmembrane region" description="Helical" evidence="1">
    <location>
        <begin position="1237"/>
        <end position="1257"/>
    </location>
</feature>
<dbReference type="PANTHER" id="PTHR32158">
    <property type="entry name" value="RING-TYPE DOMAIN-CONTAINING PROTEIN"/>
    <property type="match status" value="1"/>
</dbReference>
<dbReference type="SUPFAM" id="SSF51126">
    <property type="entry name" value="Pectin lyase-like"/>
    <property type="match status" value="1"/>
</dbReference>
<keyword evidence="1" id="KW-0812">Transmembrane</keyword>
<proteinExistence type="predicted"/>
<reference evidence="3 4" key="1">
    <citation type="submission" date="2023-11" db="EMBL/GenBank/DDBJ databases">
        <title>Dfirmibasis_genome.</title>
        <authorList>
            <person name="Edelbroek B."/>
            <person name="Kjellin J."/>
            <person name="Jerlstrom-Hultqvist J."/>
            <person name="Soderbom F."/>
        </authorList>
    </citation>
    <scope>NUCLEOTIDE SEQUENCE [LARGE SCALE GENOMIC DNA]</scope>
    <source>
        <strain evidence="3 4">TNS-C-14</strain>
    </source>
</reference>
<feature type="transmembrane region" description="Helical" evidence="1">
    <location>
        <begin position="1205"/>
        <end position="1225"/>
    </location>
</feature>
<feature type="transmembrane region" description="Helical" evidence="1">
    <location>
        <begin position="1487"/>
        <end position="1508"/>
    </location>
</feature>
<accession>A0AAN7TWG2</accession>
<feature type="transmembrane region" description="Helical" evidence="1">
    <location>
        <begin position="1547"/>
        <end position="1567"/>
    </location>
</feature>
<keyword evidence="2" id="KW-0732">Signal</keyword>
<feature type="chain" id="PRO_5042936590" evidence="2">
    <location>
        <begin position="21"/>
        <end position="1578"/>
    </location>
</feature>
<gene>
    <name evidence="3" type="ORF">RB653_007406</name>
</gene>
<dbReference type="EMBL" id="JAVFKY010000005">
    <property type="protein sequence ID" value="KAK5576265.1"/>
    <property type="molecule type" value="Genomic_DNA"/>
</dbReference>
<keyword evidence="1" id="KW-1133">Transmembrane helix</keyword>
<keyword evidence="4" id="KW-1185">Reference proteome</keyword>
<sequence length="1578" mass="181312">MKYFKFIYLIIILVIEIVKSQQIINYYISNNNNGNSNGTISNPFQSLCQLNSILNDSKIPIIINIEYGVYNSTNCTFFLNNIDTISIISYSSSSSSNNRIKNKENDESAALIYNINLEFNNSNIIIDNIIFNFKNETGFIQYCNITFNRTVFLFNSYDYKELYFKIINSKASITNQSVIINKYDWDFYLEESNLTISDSVVESILMICISGNNKILVEKSTLTDVCFIINSDNSMIINNSEIIYINKRSYYDIFTAFIVTNSTLTILNTIIVSSSKFGSSQIIDSSNQFMISFYNVTISNFIKSSLFSLSSGTFIFKHVKFIGCTSSDILTIKGGGSENLDIEFDSVSISTNDYNRFLNLKNINRGNLLINITNFKTECSIYNTFPKFMTTTKEKSHTILNVGSYSRPQINIVDSNLNCFGIMEIVNSDVSFKNVEIQTNFGNYLFHSSNSKLVLNSTSFVIYNINNKGFLFYQISESTLFLYDCNVKNSSSSFLFSDKSNSYIENTKFLQSYSDSDYFFDLSYSSLKFTGVLFDKFNTPGSLIDIWQSNMSITNSTILNSLFSTKTVIDCGNSNVNIDRLIVTNCFSDGIFFYFYNEDIKFTYQIIIENSIFTHNVGMGNYDERFIVISSTKLLIKSCNFSRNSFLPLIDSFNSNITIMDIIYQNNTGSFYISKNDFYVNVSNFFLKDNQIPLSYAFGIYEPVQASFNSITITNNYLNQYFFYLNYKDTFSNYDQIVINDLTFTNNFVLNDKFDNGFPFSFIIPKIQKPISQFIFVNTKCNIKYSIFKNNTISSGMITSIESNITFSNCIIDENLFRGSPNLLNSSTSSIKFFNSSVCSNNAKVSLNTFLKVEESGLMNLTNSDLVIDSCEISNNSFPLSKGGIVYSFLNNATYQSMFSIKNSNFSSNIAKIGGVFYFSSKDISSNYTYSVISNNFIDNNAKESGGAIYNEDLRFPQPSIINSNNIFINNFCHFGQNNVSYKPKEIILNNQNNHFSDETFIYKFKVLDINKNQAFQVFGTYNTSIKVNKLGPNDPKNIKETFVESYFFIGTGSFQYKFYARDNIEYNITIFLDNEPLTTSIFISGCSKNKYYIGDSMNCTYCPIGLTLIYENGNKTWCFKCDSNRMICQDDIVEALDGFYMISPQEVLECPIDFCLKNNTCQPNERNLDNLCYYCSYEYEQPSMNYINSAKSGIQCCSNFEPHLLMLVFIIFIIFGLALSILKYSMFSKDNKLGPLIVFIQVNSVVFFSYRISILPLFRLSIDFIDGYCYYHNLNYLYKVLISYCSILVVAIIGYSDISINFIKINLLILYYIKNKINPIKHSKVITPKFIKIISKRKIKSNGIYKLYSGWSLFQVLFIPLLFNSISLLVSKEVDDDLLSALDFTIFFLNNNHLQIALFTFSIIIIVFITVFLVILFINPKIHSIEKYRSCSRLFSKLNQIYQNTNQMISRLNYSKNFKWWDLVRFSRSIIFISLSLSMIFNPSYYLLSIIGIQILYQSIVIIFKPIKNQRSSIDYPNYIIDLFQLIIFIIVGSSLFSYLSPKSKGIIITCITFFIVLILIMIEALKFMIKKICQRI</sequence>
<organism evidence="3 4">
    <name type="scientific">Dictyostelium firmibasis</name>
    <dbReference type="NCBI Taxonomy" id="79012"/>
    <lineage>
        <taxon>Eukaryota</taxon>
        <taxon>Amoebozoa</taxon>
        <taxon>Evosea</taxon>
        <taxon>Eumycetozoa</taxon>
        <taxon>Dictyostelia</taxon>
        <taxon>Dictyosteliales</taxon>
        <taxon>Dictyosteliaceae</taxon>
        <taxon>Dictyostelium</taxon>
    </lineage>
</organism>
<evidence type="ECO:0000313" key="4">
    <source>
        <dbReference type="Proteomes" id="UP001344447"/>
    </source>
</evidence>
<evidence type="ECO:0000313" key="3">
    <source>
        <dbReference type="EMBL" id="KAK5576265.1"/>
    </source>
</evidence>
<feature type="transmembrane region" description="Helical" evidence="1">
    <location>
        <begin position="1277"/>
        <end position="1296"/>
    </location>
</feature>